<dbReference type="InterPro" id="IPR021744">
    <property type="entry name" value="CbiG_N"/>
</dbReference>
<reference evidence="4 5" key="1">
    <citation type="submission" date="2016-09" db="EMBL/GenBank/DDBJ databases">
        <title>Genomic Taxonomy of the Vibrionaceae.</title>
        <authorList>
            <person name="Gonzalez-Castillo A."/>
            <person name="Gomez-Gil B."/>
            <person name="Enciso-Ibarra K."/>
        </authorList>
    </citation>
    <scope>NUCLEOTIDE SEQUENCE [LARGE SCALE GENOMIC DNA]</scope>
    <source>
        <strain evidence="4 5">CAIM 703</strain>
    </source>
</reference>
<feature type="domain" description="CobE/GbiG C-terminal" evidence="1">
    <location>
        <begin position="236"/>
        <end position="356"/>
    </location>
</feature>
<dbReference type="InterPro" id="IPR002750">
    <property type="entry name" value="CobE/GbiG_C"/>
</dbReference>
<dbReference type="SUPFAM" id="SSF159672">
    <property type="entry name" value="CbiG N-terminal domain-like"/>
    <property type="match status" value="1"/>
</dbReference>
<dbReference type="Gene3D" id="3.30.420.180">
    <property type="entry name" value="CobE/GbiG C-terminal domain"/>
    <property type="match status" value="1"/>
</dbReference>
<dbReference type="SUPFAM" id="SSF159664">
    <property type="entry name" value="CobE/GbiG C-terminal domain-like"/>
    <property type="match status" value="1"/>
</dbReference>
<dbReference type="Gene3D" id="3.40.30.10">
    <property type="entry name" value="Glutaredoxin"/>
    <property type="match status" value="1"/>
</dbReference>
<dbReference type="PANTHER" id="PTHR37477">
    <property type="entry name" value="COBALT-PRECORRIN-5A HYDROLASE"/>
    <property type="match status" value="1"/>
</dbReference>
<dbReference type="GO" id="GO:0009236">
    <property type="term" value="P:cobalamin biosynthetic process"/>
    <property type="evidence" value="ECO:0007669"/>
    <property type="project" value="InterPro"/>
</dbReference>
<evidence type="ECO:0000313" key="5">
    <source>
        <dbReference type="Proteomes" id="UP000186313"/>
    </source>
</evidence>
<dbReference type="InterPro" id="IPR052553">
    <property type="entry name" value="CbiG_hydrolase"/>
</dbReference>
<dbReference type="Pfam" id="PF11761">
    <property type="entry name" value="CbiG_mid"/>
    <property type="match status" value="1"/>
</dbReference>
<dbReference type="InterPro" id="IPR021745">
    <property type="entry name" value="CbiG_mid"/>
</dbReference>
<name>A0A1Q9HJI1_9VIBR</name>
<dbReference type="PANTHER" id="PTHR37477:SF1">
    <property type="entry name" value="COBALT-PRECORRIN-5A HYDROLASE"/>
    <property type="match status" value="1"/>
</dbReference>
<feature type="domain" description="Cobalamin biosynthesis central region" evidence="3">
    <location>
        <begin position="137"/>
        <end position="233"/>
    </location>
</feature>
<feature type="domain" description="Cobalamin synthesis G N-terminal" evidence="2">
    <location>
        <begin position="52"/>
        <end position="132"/>
    </location>
</feature>
<dbReference type="AlphaFoldDB" id="A0A1Q9HJI1"/>
<evidence type="ECO:0000313" key="4">
    <source>
        <dbReference type="EMBL" id="OLQ90440.1"/>
    </source>
</evidence>
<dbReference type="Proteomes" id="UP000186313">
    <property type="component" value="Unassembled WGS sequence"/>
</dbReference>
<dbReference type="SUPFAM" id="SSF52833">
    <property type="entry name" value="Thioredoxin-like"/>
    <property type="match status" value="1"/>
</dbReference>
<proteinExistence type="predicted"/>
<dbReference type="InterPro" id="IPR036249">
    <property type="entry name" value="Thioredoxin-like_sf"/>
</dbReference>
<organism evidence="4 5">
    <name type="scientific">Vibrio panuliri</name>
    <dbReference type="NCBI Taxonomy" id="1381081"/>
    <lineage>
        <taxon>Bacteria</taxon>
        <taxon>Pseudomonadati</taxon>
        <taxon>Pseudomonadota</taxon>
        <taxon>Gammaproteobacteria</taxon>
        <taxon>Vibrionales</taxon>
        <taxon>Vibrionaceae</taxon>
        <taxon>Vibrio</taxon>
    </lineage>
</organism>
<dbReference type="InterPro" id="IPR038029">
    <property type="entry name" value="GbiG_N_sf"/>
</dbReference>
<gene>
    <name evidence="4" type="ORF">BIY22_05455</name>
</gene>
<dbReference type="InterPro" id="IPR036518">
    <property type="entry name" value="CobE/GbiG_C_sf"/>
</dbReference>
<dbReference type="EMBL" id="MJMJ01000012">
    <property type="protein sequence ID" value="OLQ90440.1"/>
    <property type="molecule type" value="Genomic_DNA"/>
</dbReference>
<dbReference type="STRING" id="1381081.BIY22_05455"/>
<dbReference type="CDD" id="cd02980">
    <property type="entry name" value="TRX_Fd_family"/>
    <property type="match status" value="1"/>
</dbReference>
<evidence type="ECO:0000259" key="2">
    <source>
        <dbReference type="Pfam" id="PF11760"/>
    </source>
</evidence>
<accession>A0A1Q9HJI1</accession>
<dbReference type="Gene3D" id="3.40.50.11220">
    <property type="match status" value="1"/>
</dbReference>
<evidence type="ECO:0000259" key="1">
    <source>
        <dbReference type="Pfam" id="PF01890"/>
    </source>
</evidence>
<dbReference type="Pfam" id="PF01890">
    <property type="entry name" value="CbiG_C"/>
    <property type="match status" value="1"/>
</dbReference>
<dbReference type="OrthoDB" id="9781023at2"/>
<protein>
    <submittedName>
        <fullName evidence="4">Cobalamin biosynthesis protein</fullName>
    </submittedName>
</protein>
<comment type="caution">
    <text evidence="4">The sequence shown here is derived from an EMBL/GenBank/DDBJ whole genome shotgun (WGS) entry which is preliminary data.</text>
</comment>
<dbReference type="Pfam" id="PF11760">
    <property type="entry name" value="CbiG_N"/>
    <property type="match status" value="1"/>
</dbReference>
<sequence>MKKLAIYAITVNGAQQAERLKKALPFADLFISDAVKSSNSEAQELVLPLARFVAEKFHHYDGHVFICATGIVTRVISPLLQDKRQDPAIVCLDEQATFAISLLSGHRGGANELTQRIAHIVKATPVITTASDVSEGIAADMLGAPFGWVLDPVSEASLTPVSAALVNQQPVVIAQETGEKNWWKYDKRMPANVICHSTLQDIEPSDYQGAILISDKHEIPIKQWSRKLVVWRPKSLVLGLGCDRNTPLSTLQAGLRAFSHKFDLSLDSVGAIASIDLKANELGLIALSQQNQWPYVTYPAEQLDGIEGIENPSDYVKQVTGSNSVAEAAALKHCQSDHLLVAKWAFKLDGYNMTIACCRRSYSESLVQQKKKNWFGSKIHGSAQRYGEKPASGDDKVSVPIKLNAYGNEVVEGYQCKPKHVDLNRPMLHHSHHLLLCEGTRCAKAGSKNLAHDLRNILKEMDLASGEQRIKISRTLCAGACRNRATLVIYERKQSGSVTANNALWLKNVDQLSDAEWRAMFNALANQGLVTDVLEQKYFATVESATGEYSNG</sequence>
<dbReference type="RefSeq" id="WP_075708055.1">
    <property type="nucleotide sequence ID" value="NZ_MJMJ01000012.1"/>
</dbReference>
<evidence type="ECO:0000259" key="3">
    <source>
        <dbReference type="Pfam" id="PF11761"/>
    </source>
</evidence>